<dbReference type="Pfam" id="PF07715">
    <property type="entry name" value="Plug"/>
    <property type="match status" value="1"/>
</dbReference>
<dbReference type="PANTHER" id="PTHR30069">
    <property type="entry name" value="TONB-DEPENDENT OUTER MEMBRANE RECEPTOR"/>
    <property type="match status" value="1"/>
</dbReference>
<evidence type="ECO:0000313" key="2">
    <source>
        <dbReference type="EMBL" id="SVC81476.1"/>
    </source>
</evidence>
<proteinExistence type="predicted"/>
<dbReference type="InterPro" id="IPR039426">
    <property type="entry name" value="TonB-dep_rcpt-like"/>
</dbReference>
<organism evidence="2">
    <name type="scientific">marine metagenome</name>
    <dbReference type="NCBI Taxonomy" id="408172"/>
    <lineage>
        <taxon>unclassified sequences</taxon>
        <taxon>metagenomes</taxon>
        <taxon>ecological metagenomes</taxon>
    </lineage>
</organism>
<dbReference type="Gene3D" id="2.170.130.10">
    <property type="entry name" value="TonB-dependent receptor, plug domain"/>
    <property type="match status" value="1"/>
</dbReference>
<sequence>AVAAAVLAVVATRPCFADEEATLEGQLVDAVSGEPVGWAVVILDERDHHAHADAEGRFRLEHLPAGLHTVQVLRIGYSPGGWTVNTPAGAVTEVTLRLVSRSVTLHESVVTADRSNDAVSALAAPEQVIGDQRLRQNLSRTIAETIALEPGLAQRSMGPAPARPVLRGLSGDRLLVLEDGGRTGDLSATSSDHAVAIEPLTTERIEIVRGPEAILYGGNALGGVVNVVRGAVPSERVERPRSAISWQLESVNSGIGSGIDVHLPAGPLVFRLDGSLRGAGDIGTPDGDLLNTDLTTGNTALGIGWVRPWGHVGIGYSLYDSDYGIPPDPIGGHPS</sequence>
<dbReference type="GO" id="GO:0009279">
    <property type="term" value="C:cell outer membrane"/>
    <property type="evidence" value="ECO:0007669"/>
    <property type="project" value="TreeGrafter"/>
</dbReference>
<evidence type="ECO:0000259" key="1">
    <source>
        <dbReference type="Pfam" id="PF07715"/>
    </source>
</evidence>
<name>A0A382Q7U5_9ZZZZ</name>
<accession>A0A382Q7U5</accession>
<dbReference type="SUPFAM" id="SSF49452">
    <property type="entry name" value="Starch-binding domain-like"/>
    <property type="match status" value="1"/>
</dbReference>
<reference evidence="2" key="1">
    <citation type="submission" date="2018-05" db="EMBL/GenBank/DDBJ databases">
        <authorList>
            <person name="Lanie J.A."/>
            <person name="Ng W.-L."/>
            <person name="Kazmierczak K.M."/>
            <person name="Andrzejewski T.M."/>
            <person name="Davidsen T.M."/>
            <person name="Wayne K.J."/>
            <person name="Tettelin H."/>
            <person name="Glass J.I."/>
            <person name="Rusch D."/>
            <person name="Podicherti R."/>
            <person name="Tsui H.-C.T."/>
            <person name="Winkler M.E."/>
        </authorList>
    </citation>
    <scope>NUCLEOTIDE SEQUENCE</scope>
</reference>
<dbReference type="InterPro" id="IPR012910">
    <property type="entry name" value="Plug_dom"/>
</dbReference>
<feature type="non-terminal residue" evidence="2">
    <location>
        <position position="335"/>
    </location>
</feature>
<gene>
    <name evidence="2" type="ORF">METZ01_LOCUS334330</name>
</gene>
<dbReference type="GO" id="GO:0044718">
    <property type="term" value="P:siderophore transmembrane transport"/>
    <property type="evidence" value="ECO:0007669"/>
    <property type="project" value="TreeGrafter"/>
</dbReference>
<dbReference type="SUPFAM" id="SSF56935">
    <property type="entry name" value="Porins"/>
    <property type="match status" value="1"/>
</dbReference>
<dbReference type="InterPro" id="IPR013784">
    <property type="entry name" value="Carb-bd-like_fold"/>
</dbReference>
<dbReference type="EMBL" id="UINC01112489">
    <property type="protein sequence ID" value="SVC81476.1"/>
    <property type="molecule type" value="Genomic_DNA"/>
</dbReference>
<protein>
    <recommendedName>
        <fullName evidence="1">TonB-dependent receptor plug domain-containing protein</fullName>
    </recommendedName>
</protein>
<feature type="non-terminal residue" evidence="2">
    <location>
        <position position="1"/>
    </location>
</feature>
<dbReference type="PANTHER" id="PTHR30069:SF40">
    <property type="entry name" value="TONB-DEPENDENT RECEPTOR NMB0964-RELATED"/>
    <property type="match status" value="1"/>
</dbReference>
<dbReference type="Pfam" id="PF13620">
    <property type="entry name" value="CarboxypepD_reg"/>
    <property type="match status" value="1"/>
</dbReference>
<dbReference type="InterPro" id="IPR037066">
    <property type="entry name" value="Plug_dom_sf"/>
</dbReference>
<dbReference type="Gene3D" id="2.60.40.1120">
    <property type="entry name" value="Carboxypeptidase-like, regulatory domain"/>
    <property type="match status" value="1"/>
</dbReference>
<dbReference type="AlphaFoldDB" id="A0A382Q7U5"/>
<dbReference type="GO" id="GO:0030246">
    <property type="term" value="F:carbohydrate binding"/>
    <property type="evidence" value="ECO:0007669"/>
    <property type="project" value="InterPro"/>
</dbReference>
<feature type="domain" description="TonB-dependent receptor plug" evidence="1">
    <location>
        <begin position="122"/>
        <end position="224"/>
    </location>
</feature>
<dbReference type="GO" id="GO:0015344">
    <property type="term" value="F:siderophore uptake transmembrane transporter activity"/>
    <property type="evidence" value="ECO:0007669"/>
    <property type="project" value="TreeGrafter"/>
</dbReference>
<dbReference type="PROSITE" id="PS52016">
    <property type="entry name" value="TONB_DEPENDENT_REC_3"/>
    <property type="match status" value="1"/>
</dbReference>